<evidence type="ECO:0000256" key="2">
    <source>
        <dbReference type="ARBA" id="ARBA00023315"/>
    </source>
</evidence>
<gene>
    <name evidence="4" type="ORF">RHODO2019_12835</name>
</gene>
<name>A0ABY6NXD1_9NOCA</name>
<dbReference type="EMBL" id="CP110615">
    <property type="protein sequence ID" value="UZJ24054.1"/>
    <property type="molecule type" value="Genomic_DNA"/>
</dbReference>
<protein>
    <submittedName>
        <fullName evidence="4">1-acyl-sn-glycerol-3-phosphate acyltransferase</fullName>
    </submittedName>
</protein>
<reference evidence="4" key="1">
    <citation type="submission" date="2022-10" db="EMBL/GenBank/DDBJ databases">
        <title>Rhodococcus sp.75.</title>
        <authorList>
            <person name="Sun M."/>
        </authorList>
    </citation>
    <scope>NUCLEOTIDE SEQUENCE</scope>
    <source>
        <strain evidence="4">75</strain>
    </source>
</reference>
<accession>A0ABY6NXD1</accession>
<dbReference type="PANTHER" id="PTHR10434">
    <property type="entry name" value="1-ACYL-SN-GLYCEROL-3-PHOSPHATE ACYLTRANSFERASE"/>
    <property type="match status" value="1"/>
</dbReference>
<dbReference type="CDD" id="cd07989">
    <property type="entry name" value="LPLAT_AGPAT-like"/>
    <property type="match status" value="1"/>
</dbReference>
<sequence length="227" mass="24625">MFYSLLKHVFPGPLMRLWSRPVVTGLEHVPATGGVVLAGNHLSVSDSFVVPLVIKRPVNFLGKHEYVTGTGFRGRTKAWFFTSIGMIPVDRGAASAASASVDVVIAIVRSGMAFGIYPEGTRSPDGRLYKGRTGVAKVALETGAPVVPVAVIGTDKLNPPGTTFWRPHRIEIRFGAPMEFSRYDGMSGDRWAERAIVDQIMTAIADLSDQEYVDVYASSVKDRAEEA</sequence>
<evidence type="ECO:0000259" key="3">
    <source>
        <dbReference type="SMART" id="SM00563"/>
    </source>
</evidence>
<feature type="domain" description="Phospholipid/glycerol acyltransferase" evidence="3">
    <location>
        <begin position="35"/>
        <end position="154"/>
    </location>
</feature>
<dbReference type="Proteomes" id="UP001164965">
    <property type="component" value="Chromosome"/>
</dbReference>
<evidence type="ECO:0000313" key="5">
    <source>
        <dbReference type="Proteomes" id="UP001164965"/>
    </source>
</evidence>
<organism evidence="4 5">
    <name type="scientific">Rhodococcus antarcticus</name>
    <dbReference type="NCBI Taxonomy" id="2987751"/>
    <lineage>
        <taxon>Bacteria</taxon>
        <taxon>Bacillati</taxon>
        <taxon>Actinomycetota</taxon>
        <taxon>Actinomycetes</taxon>
        <taxon>Mycobacteriales</taxon>
        <taxon>Nocardiaceae</taxon>
        <taxon>Rhodococcus</taxon>
    </lineage>
</organism>
<dbReference type="SMART" id="SM00563">
    <property type="entry name" value="PlsC"/>
    <property type="match status" value="1"/>
</dbReference>
<dbReference type="GO" id="GO:0016746">
    <property type="term" value="F:acyltransferase activity"/>
    <property type="evidence" value="ECO:0007669"/>
    <property type="project" value="UniProtKB-KW"/>
</dbReference>
<evidence type="ECO:0000313" key="4">
    <source>
        <dbReference type="EMBL" id="UZJ24054.1"/>
    </source>
</evidence>
<proteinExistence type="predicted"/>
<keyword evidence="1" id="KW-0808">Transferase</keyword>
<dbReference type="SUPFAM" id="SSF69593">
    <property type="entry name" value="Glycerol-3-phosphate (1)-acyltransferase"/>
    <property type="match status" value="1"/>
</dbReference>
<dbReference type="Pfam" id="PF01553">
    <property type="entry name" value="Acyltransferase"/>
    <property type="match status" value="1"/>
</dbReference>
<dbReference type="InterPro" id="IPR002123">
    <property type="entry name" value="Plipid/glycerol_acylTrfase"/>
</dbReference>
<keyword evidence="5" id="KW-1185">Reference proteome</keyword>
<dbReference type="RefSeq" id="WP_265382161.1">
    <property type="nucleotide sequence ID" value="NZ_CP110615.1"/>
</dbReference>
<keyword evidence="2 4" id="KW-0012">Acyltransferase</keyword>
<evidence type="ECO:0000256" key="1">
    <source>
        <dbReference type="ARBA" id="ARBA00022679"/>
    </source>
</evidence>
<dbReference type="PANTHER" id="PTHR10434:SF11">
    <property type="entry name" value="1-ACYL-SN-GLYCEROL-3-PHOSPHATE ACYLTRANSFERASE"/>
    <property type="match status" value="1"/>
</dbReference>